<dbReference type="PANTHER" id="PTHR33604">
    <property type="entry name" value="OSJNBA0004B13.7 PROTEIN"/>
    <property type="match status" value="1"/>
</dbReference>
<dbReference type="Proteomes" id="UP000807353">
    <property type="component" value="Unassembled WGS sequence"/>
</dbReference>
<sequence>MNGHPRQDGDKETVPADLVIFSAGINATSLRQLRLSAIGPSLTAVLPINFHSLSMLEDLLVPFLKSSKNLREIMIICPEKLILQTQGALHNTVSSTVDHPDISLHALLGGSDFQSGIVEAISRVATDWILLMDHEGLLQQSDSTVNDLLHPPTTPVPFGPRGVIISPFNISCILSVDGPEKASYLLPPFLVPTFFTANGLSYTGSDIWISLGRRIADSSSDGTGGIVINTYGHNVGWCPTSFTTNTTLGLQNPVAWGSSILVDRLHDPCLVRKPSANFGVFFVFLPTVRDLQLLSPLLCLLQSTGHSVHMFVYDDYDELRNTVGWETHTYIFGECLLTYTIISGHITVSPNSQAHTTVLDWLSTSDVRPDIVIGPSHEVIFDKVVTFYHETLRNATIVRIPKEDFPHCVWMGSLSKIEWQAWEVPRIEISIITKDRPRSLLRLLQSISNGRYFGDAVNLRINLEQSADTKTLKLVEGFSWPHGVVFVHHRVIHGGLLAAVVESWYPMSNDTYGLLLEDDVELSPLFYAWAKMSLLRYRYGNPGNRSSRLFGISLYQQKNVELPLEGRQAFNARLLFTKTGFLHPTTPYLSPVPCSWGAVYFPEHWREFHAYLSFRLSEHSMKFNQDIVPGVRSNRWTKSWKKYFIEMVYLRGYVMLYPNYENFLSLSTNHLEVGSHVKVRTREKRDLFVLPLMQLPISISLPVPSLLDLPYRTLPAWNALPVLNLTGSLTTLNVLTSAGALRRRELTGCVNEPIQYDVWDLMCIGSRSP</sequence>
<evidence type="ECO:0000313" key="2">
    <source>
        <dbReference type="Proteomes" id="UP000807353"/>
    </source>
</evidence>
<comment type="caution">
    <text evidence="1">The sequence shown here is derived from an EMBL/GenBank/DDBJ whole genome shotgun (WGS) entry which is preliminary data.</text>
</comment>
<dbReference type="EMBL" id="MU150267">
    <property type="protein sequence ID" value="KAF9462974.1"/>
    <property type="molecule type" value="Genomic_DNA"/>
</dbReference>
<dbReference type="OrthoDB" id="2020070at2759"/>
<dbReference type="Gene3D" id="3.90.550.10">
    <property type="entry name" value="Spore Coat Polysaccharide Biosynthesis Protein SpsA, Chain A"/>
    <property type="match status" value="1"/>
</dbReference>
<reference evidence="1" key="1">
    <citation type="submission" date="2020-11" db="EMBL/GenBank/DDBJ databases">
        <authorList>
            <consortium name="DOE Joint Genome Institute"/>
            <person name="Ahrendt S."/>
            <person name="Riley R."/>
            <person name="Andreopoulos W."/>
            <person name="Labutti K."/>
            <person name="Pangilinan J."/>
            <person name="Ruiz-Duenas F.J."/>
            <person name="Barrasa J.M."/>
            <person name="Sanchez-Garcia M."/>
            <person name="Camarero S."/>
            <person name="Miyauchi S."/>
            <person name="Serrano A."/>
            <person name="Linde D."/>
            <person name="Babiker R."/>
            <person name="Drula E."/>
            <person name="Ayuso-Fernandez I."/>
            <person name="Pacheco R."/>
            <person name="Padilla G."/>
            <person name="Ferreira P."/>
            <person name="Barriuso J."/>
            <person name="Kellner H."/>
            <person name="Castanera R."/>
            <person name="Alfaro M."/>
            <person name="Ramirez L."/>
            <person name="Pisabarro A.G."/>
            <person name="Kuo A."/>
            <person name="Tritt A."/>
            <person name="Lipzen A."/>
            <person name="He G."/>
            <person name="Yan M."/>
            <person name="Ng V."/>
            <person name="Cullen D."/>
            <person name="Martin F."/>
            <person name="Rosso M.-N."/>
            <person name="Henrissat B."/>
            <person name="Hibbett D."/>
            <person name="Martinez A.T."/>
            <person name="Grigoriev I.V."/>
        </authorList>
    </citation>
    <scope>NUCLEOTIDE SEQUENCE</scope>
    <source>
        <strain evidence="1">CBS 247.69</strain>
    </source>
</reference>
<evidence type="ECO:0000313" key="1">
    <source>
        <dbReference type="EMBL" id="KAF9462974.1"/>
    </source>
</evidence>
<proteinExistence type="predicted"/>
<organism evidence="1 2">
    <name type="scientific">Collybia nuda</name>
    <dbReference type="NCBI Taxonomy" id="64659"/>
    <lineage>
        <taxon>Eukaryota</taxon>
        <taxon>Fungi</taxon>
        <taxon>Dikarya</taxon>
        <taxon>Basidiomycota</taxon>
        <taxon>Agaricomycotina</taxon>
        <taxon>Agaricomycetes</taxon>
        <taxon>Agaricomycetidae</taxon>
        <taxon>Agaricales</taxon>
        <taxon>Tricholomatineae</taxon>
        <taxon>Clitocybaceae</taxon>
        <taxon>Collybia</taxon>
    </lineage>
</organism>
<dbReference type="AlphaFoldDB" id="A0A9P5Y683"/>
<dbReference type="InterPro" id="IPR029044">
    <property type="entry name" value="Nucleotide-diphossugar_trans"/>
</dbReference>
<keyword evidence="2" id="KW-1185">Reference proteome</keyword>
<name>A0A9P5Y683_9AGAR</name>
<dbReference type="SUPFAM" id="SSF53448">
    <property type="entry name" value="Nucleotide-diphospho-sugar transferases"/>
    <property type="match status" value="1"/>
</dbReference>
<dbReference type="PANTHER" id="PTHR33604:SF3">
    <property type="entry name" value="OSJNBA0004B13.7 PROTEIN"/>
    <property type="match status" value="1"/>
</dbReference>
<protein>
    <submittedName>
        <fullName evidence="1">Uncharacterized protein</fullName>
    </submittedName>
</protein>
<accession>A0A9P5Y683</accession>
<gene>
    <name evidence="1" type="ORF">BDZ94DRAFT_1165033</name>
</gene>